<feature type="region of interest" description="Disordered" evidence="1">
    <location>
        <begin position="585"/>
        <end position="622"/>
    </location>
</feature>
<accession>A0A067MY12</accession>
<evidence type="ECO:0000256" key="1">
    <source>
        <dbReference type="SAM" id="MobiDB-lite"/>
    </source>
</evidence>
<dbReference type="EMBL" id="KL198017">
    <property type="protein sequence ID" value="KDQ20499.1"/>
    <property type="molecule type" value="Genomic_DNA"/>
</dbReference>
<evidence type="ECO:0000313" key="2">
    <source>
        <dbReference type="EMBL" id="KDQ20499.1"/>
    </source>
</evidence>
<feature type="compositionally biased region" description="Polar residues" evidence="1">
    <location>
        <begin position="29"/>
        <end position="41"/>
    </location>
</feature>
<feature type="compositionally biased region" description="Polar residues" evidence="1">
    <location>
        <begin position="90"/>
        <end position="105"/>
    </location>
</feature>
<dbReference type="HOGENOM" id="CLU_375967_0_0_1"/>
<dbReference type="AlphaFoldDB" id="A0A067MY12"/>
<feature type="region of interest" description="Disordered" evidence="1">
    <location>
        <begin position="679"/>
        <end position="698"/>
    </location>
</feature>
<gene>
    <name evidence="2" type="ORF">BOTBODRAFT_142063</name>
</gene>
<dbReference type="OrthoDB" id="5576441at2759"/>
<feature type="region of interest" description="Disordered" evidence="1">
    <location>
        <begin position="26"/>
        <end position="171"/>
    </location>
</feature>
<feature type="compositionally biased region" description="Basic residues" evidence="1">
    <location>
        <begin position="679"/>
        <end position="689"/>
    </location>
</feature>
<feature type="compositionally biased region" description="Polar residues" evidence="1">
    <location>
        <begin position="159"/>
        <end position="170"/>
    </location>
</feature>
<dbReference type="STRING" id="930990.A0A067MY12"/>
<organism evidence="2 3">
    <name type="scientific">Botryobasidium botryosum (strain FD-172 SS1)</name>
    <dbReference type="NCBI Taxonomy" id="930990"/>
    <lineage>
        <taxon>Eukaryota</taxon>
        <taxon>Fungi</taxon>
        <taxon>Dikarya</taxon>
        <taxon>Basidiomycota</taxon>
        <taxon>Agaricomycotina</taxon>
        <taxon>Agaricomycetes</taxon>
        <taxon>Cantharellales</taxon>
        <taxon>Botryobasidiaceae</taxon>
        <taxon>Botryobasidium</taxon>
    </lineage>
</organism>
<keyword evidence="3" id="KW-1185">Reference proteome</keyword>
<feature type="region of interest" description="Disordered" evidence="1">
    <location>
        <begin position="379"/>
        <end position="416"/>
    </location>
</feature>
<dbReference type="Proteomes" id="UP000027195">
    <property type="component" value="Unassembled WGS sequence"/>
</dbReference>
<proteinExistence type="predicted"/>
<sequence>MRYCFPLICRASNFRFQTKYHPHFAFYPTSKNRMSPNSDSTGADHDHNSELSVVEDSEPEREEQERLKKARKKRKMDEKLRSLANLPVGSCSSGSNARTQLSPSKENAGIYKPGVGTVPPVGLSGLHPDMLEPPIPDIPDAPQSHSPQPSSSVGDMHGLTSSDMTGTSPKRPTRVLNLESFSYINTVKSGIVSTSLPSISKRAVSAAATKHAKPPAKSKTRKPSNPYVALVLPDVQLGILSKCPVCDTAWSTRKTAKVKLDHIRKCADSNLWGEEAVKARVEQAVVEANDDRDAKSAKKVDEGPMGTQTLLEAVIKGAEPRKRTGARRNEEPVTTVQGINKQTRDVILDNARALLFGSGHKDATAGSHASAVRAGRVSTSTSASCKPEPTLETLPDYAMGETGTDGPLPPTQPFTSSKIFSRFHQAAPTHNLGRPSSPAGGVDNDVAMLLLTQPLAPSRLSSALGTSSKQSAWWAAARHEDGQEEHEKMPPPTQAFAPSRLSAIVSTTSRTLSASNAFRSSALAAARPRPGASVIAAPDPLSSPSASTATATFASSLAPSNSSSGSKNISSLFPSRKSATLIAAAAATKPAKSKRPLSPTRNSSNDRQAQSNLEGTQVLDADLQPALRSAEPESEGRAKRRRGVVVDAVGLDEENVLMCVSDEEQGAAGMVAKKSAGKKAAKSKVKSKSKSAPAHLINHGDPDVDLDGILKDMIVNNGELYARILRYERERKGSIPVL</sequence>
<dbReference type="InParanoid" id="A0A067MY12"/>
<reference evidence="3" key="1">
    <citation type="journal article" date="2014" name="Proc. Natl. Acad. Sci. U.S.A.">
        <title>Extensive sampling of basidiomycete genomes demonstrates inadequacy of the white-rot/brown-rot paradigm for wood decay fungi.</title>
        <authorList>
            <person name="Riley R."/>
            <person name="Salamov A.A."/>
            <person name="Brown D.W."/>
            <person name="Nagy L.G."/>
            <person name="Floudas D."/>
            <person name="Held B.W."/>
            <person name="Levasseur A."/>
            <person name="Lombard V."/>
            <person name="Morin E."/>
            <person name="Otillar R."/>
            <person name="Lindquist E.A."/>
            <person name="Sun H."/>
            <person name="LaButti K.M."/>
            <person name="Schmutz J."/>
            <person name="Jabbour D."/>
            <person name="Luo H."/>
            <person name="Baker S.E."/>
            <person name="Pisabarro A.G."/>
            <person name="Walton J.D."/>
            <person name="Blanchette R.A."/>
            <person name="Henrissat B."/>
            <person name="Martin F."/>
            <person name="Cullen D."/>
            <person name="Hibbett D.S."/>
            <person name="Grigoriev I.V."/>
        </authorList>
    </citation>
    <scope>NUCLEOTIDE SEQUENCE [LARGE SCALE GENOMIC DNA]</scope>
    <source>
        <strain evidence="3">FD-172 SS1</strain>
    </source>
</reference>
<feature type="compositionally biased region" description="Low complexity" evidence="1">
    <location>
        <begin position="142"/>
        <end position="152"/>
    </location>
</feature>
<evidence type="ECO:0000313" key="3">
    <source>
        <dbReference type="Proteomes" id="UP000027195"/>
    </source>
</evidence>
<protein>
    <submittedName>
        <fullName evidence="2">Uncharacterized protein</fullName>
    </submittedName>
</protein>
<name>A0A067MY12_BOTB1</name>
<feature type="compositionally biased region" description="Acidic residues" evidence="1">
    <location>
        <begin position="53"/>
        <end position="62"/>
    </location>
</feature>
<feature type="compositionally biased region" description="Polar residues" evidence="1">
    <location>
        <begin position="599"/>
        <end position="615"/>
    </location>
</feature>